<reference evidence="6" key="1">
    <citation type="submission" date="2016-10" db="EMBL/GenBank/DDBJ databases">
        <authorList>
            <person name="Varghese N."/>
            <person name="Submissions S."/>
        </authorList>
    </citation>
    <scope>NUCLEOTIDE SEQUENCE [LARGE SCALE GENOMIC DNA]</scope>
    <source>
        <strain evidence="6">DSM 1551</strain>
    </source>
</reference>
<dbReference type="Gene3D" id="2.160.20.10">
    <property type="entry name" value="Single-stranded right-handed beta-helix, Pectin lyase-like"/>
    <property type="match status" value="2"/>
</dbReference>
<gene>
    <name evidence="5" type="ORF">SAMN04489758_10824</name>
</gene>
<feature type="region of interest" description="Disordered" evidence="1">
    <location>
        <begin position="636"/>
        <end position="679"/>
    </location>
</feature>
<evidence type="ECO:0000313" key="5">
    <source>
        <dbReference type="EMBL" id="SET36597.1"/>
    </source>
</evidence>
<dbReference type="SUPFAM" id="SSF51126">
    <property type="entry name" value="Pectin lyase-like"/>
    <property type="match status" value="1"/>
</dbReference>
<organism evidence="5 6">
    <name type="scientific">Thomasclavelia cocleata</name>
    <dbReference type="NCBI Taxonomy" id="69824"/>
    <lineage>
        <taxon>Bacteria</taxon>
        <taxon>Bacillati</taxon>
        <taxon>Bacillota</taxon>
        <taxon>Erysipelotrichia</taxon>
        <taxon>Erysipelotrichales</taxon>
        <taxon>Coprobacillaceae</taxon>
        <taxon>Thomasclavelia</taxon>
    </lineage>
</organism>
<dbReference type="EMBL" id="FOIN01000008">
    <property type="protein sequence ID" value="SET36597.1"/>
    <property type="molecule type" value="Genomic_DNA"/>
</dbReference>
<keyword evidence="3" id="KW-0732">Signal</keyword>
<evidence type="ECO:0000259" key="4">
    <source>
        <dbReference type="Pfam" id="PF21231"/>
    </source>
</evidence>
<evidence type="ECO:0000256" key="3">
    <source>
        <dbReference type="SAM" id="SignalP"/>
    </source>
</evidence>
<feature type="signal peptide" evidence="3">
    <location>
        <begin position="1"/>
        <end position="23"/>
    </location>
</feature>
<dbReference type="GeneID" id="78288028"/>
<feature type="domain" description="GH141-like insertion" evidence="4">
    <location>
        <begin position="139"/>
        <end position="281"/>
    </location>
</feature>
<feature type="compositionally biased region" description="Basic and acidic residues" evidence="1">
    <location>
        <begin position="639"/>
        <end position="649"/>
    </location>
</feature>
<dbReference type="RefSeq" id="WP_092353135.1">
    <property type="nucleotide sequence ID" value="NZ_FOIN01000008.1"/>
</dbReference>
<dbReference type="Pfam" id="PF21231">
    <property type="entry name" value="GH141_M"/>
    <property type="match status" value="1"/>
</dbReference>
<keyword evidence="2" id="KW-0472">Membrane</keyword>
<proteinExistence type="predicted"/>
<evidence type="ECO:0000256" key="1">
    <source>
        <dbReference type="SAM" id="MobiDB-lite"/>
    </source>
</evidence>
<evidence type="ECO:0000256" key="2">
    <source>
        <dbReference type="SAM" id="Phobius"/>
    </source>
</evidence>
<dbReference type="PANTHER" id="PTHR36453:SF1">
    <property type="entry name" value="RIGHT HANDED BETA HELIX DOMAIN-CONTAINING PROTEIN"/>
    <property type="match status" value="1"/>
</dbReference>
<name>A0A1I0DVE6_9FIRM</name>
<evidence type="ECO:0000313" key="6">
    <source>
        <dbReference type="Proteomes" id="UP000198558"/>
    </source>
</evidence>
<protein>
    <submittedName>
        <fullName evidence="5">Right handed beta helix region</fullName>
    </submittedName>
</protein>
<feature type="chain" id="PRO_5011738287" evidence="3">
    <location>
        <begin position="24"/>
        <end position="711"/>
    </location>
</feature>
<feature type="compositionally biased region" description="Polar residues" evidence="1">
    <location>
        <begin position="666"/>
        <end position="679"/>
    </location>
</feature>
<dbReference type="InterPro" id="IPR011050">
    <property type="entry name" value="Pectin_lyase_fold/virulence"/>
</dbReference>
<dbReference type="InterPro" id="IPR012334">
    <property type="entry name" value="Pectin_lyas_fold"/>
</dbReference>
<keyword evidence="6" id="KW-1185">Reference proteome</keyword>
<dbReference type="AlphaFoldDB" id="A0A1I0DVE6"/>
<dbReference type="SMART" id="SM00710">
    <property type="entry name" value="PbH1"/>
    <property type="match status" value="7"/>
</dbReference>
<dbReference type="InterPro" id="IPR048482">
    <property type="entry name" value="GH141_ins"/>
</dbReference>
<dbReference type="PANTHER" id="PTHR36453">
    <property type="entry name" value="SECRETED PROTEIN-RELATED"/>
    <property type="match status" value="1"/>
</dbReference>
<keyword evidence="2" id="KW-0812">Transmembrane</keyword>
<keyword evidence="2" id="KW-1133">Transmembrane helix</keyword>
<dbReference type="Proteomes" id="UP000198558">
    <property type="component" value="Unassembled WGS sequence"/>
</dbReference>
<dbReference type="InterPro" id="IPR006626">
    <property type="entry name" value="PbH1"/>
</dbReference>
<dbReference type="OrthoDB" id="9808066at2"/>
<accession>A0A1I0DVE6</accession>
<sequence>MKKALKVLMCMMMVISLFTIASASVMAKESSMIFVDGKNGNDNNPGTLDKPVQTLAKAQELARAKTNNMNEDLKVYLREGTYVLDETLVFDSRDSGQNGHNVVWSAYEDEKVTISGGTTLSEWTKVDEEKNIWKAPAKGIESRELYVNGKRAILARERAEALDDTSINKEVYIKRDNLPESFAKVEDLEVVFGRKWKWAILRVSGIKTLTDDEDYGNSFRLRYTSESKAAFKANLTGAAIENDSVAMKEAILYIQNAYELLNEPGEFYLNAEEDQVYYIPQDGEDMNNINAVLGRLENLIVFDGTADNVVKNITIQGLNFKYSTFLRPNLPDGLQTFQASAMTNPEDEWNREWIPTTGSAIYGEYLDNINIMKNHFELLANTGVHLGIATKNSSITYNEFEKLGGAGIILGGTESQHHKPEKADLTENNAVTDNYVTNVANTYKGCTGILIGYTYGTNVSYNTVTNLPYTGISVGWGWGYGENTRPDEGKTDQFVLGDFVLGKNTISYNRVENVLTEPALIDGGGIYTLGRQDGSVMTDNYIDGVHNEYGGIYLDEGSVGFDITNNVITNCVRNWLFKGDYNYIYDNYATEAKEPNRDERMPIGDVLQYRFDNNDLWDDEAVAKIKAASGVRTVVLPEEPGKDDPKDPPIVDVPDPDPDPEPETPNVSDNPPVNSIPKTSDNSMIGTWIIITGLSAVNLFVISKRRKNISN</sequence>
<feature type="transmembrane region" description="Helical" evidence="2">
    <location>
        <begin position="685"/>
        <end position="702"/>
    </location>
</feature>